<dbReference type="OrthoDB" id="115049at2157"/>
<dbReference type="Proteomes" id="UP000033111">
    <property type="component" value="Chromosome"/>
</dbReference>
<dbReference type="SUPFAM" id="SSF50341">
    <property type="entry name" value="CheW-like"/>
    <property type="match status" value="1"/>
</dbReference>
<feature type="region of interest" description="Disordered" evidence="1">
    <location>
        <begin position="161"/>
        <end position="184"/>
    </location>
</feature>
<dbReference type="Gene3D" id="2.30.30.40">
    <property type="entry name" value="SH3 Domains"/>
    <property type="match status" value="1"/>
</dbReference>
<dbReference type="GO" id="GO:0007165">
    <property type="term" value="P:signal transduction"/>
    <property type="evidence" value="ECO:0007669"/>
    <property type="project" value="InterPro"/>
</dbReference>
<dbReference type="GeneID" id="24862867"/>
<evidence type="ECO:0000313" key="4">
    <source>
        <dbReference type="Proteomes" id="UP000033111"/>
    </source>
</evidence>
<dbReference type="AlphaFoldDB" id="A0A0E3P9G6"/>
<dbReference type="PANTHER" id="PTHR22617:SF23">
    <property type="entry name" value="CHEMOTAXIS PROTEIN CHEW"/>
    <property type="match status" value="1"/>
</dbReference>
<feature type="domain" description="CheW-like" evidence="2">
    <location>
        <begin position="17"/>
        <end position="158"/>
    </location>
</feature>
<gene>
    <name evidence="3" type="ORF">MSSIT_3913</name>
</gene>
<reference evidence="3 4" key="1">
    <citation type="submission" date="2014-07" db="EMBL/GenBank/DDBJ databases">
        <title>Methanogenic archaea and the global carbon cycle.</title>
        <authorList>
            <person name="Henriksen J.R."/>
            <person name="Luke J."/>
            <person name="Reinhart S."/>
            <person name="Benedict M.N."/>
            <person name="Youngblut N.D."/>
            <person name="Metcalf M.E."/>
            <person name="Whitaker R.J."/>
            <person name="Metcalf W.W."/>
        </authorList>
    </citation>
    <scope>NUCLEOTIDE SEQUENCE [LARGE SCALE GENOMIC DNA]</scope>
    <source>
        <strain evidence="3 4">T4/M</strain>
    </source>
</reference>
<dbReference type="GO" id="GO:0005829">
    <property type="term" value="C:cytosol"/>
    <property type="evidence" value="ECO:0007669"/>
    <property type="project" value="TreeGrafter"/>
</dbReference>
<sequence length="184" mass="20211">MFEEKAEKEDSTPSEELLHLVVFELSGEEFGVDIMQASEIIPVSKITRVPQAPECVKGLINLRGKIIVVIDLNRRLGFSPKENDSLSRIIIVEVKDTIIGMLVNSVTGVLKLPVSSVEPTPDMIKSKINVEYLTGVGKMGDRLLILLNLARVLGEEEIDELSQLSSSASSPSSEQLPEENIENL</sequence>
<evidence type="ECO:0000259" key="2">
    <source>
        <dbReference type="PROSITE" id="PS50851"/>
    </source>
</evidence>
<evidence type="ECO:0000313" key="3">
    <source>
        <dbReference type="EMBL" id="AKB30632.1"/>
    </source>
</evidence>
<dbReference type="InterPro" id="IPR036061">
    <property type="entry name" value="CheW-like_dom_sf"/>
</dbReference>
<dbReference type="RefSeq" id="WP_048174336.1">
    <property type="nucleotide sequence ID" value="NZ_CP009506.1"/>
</dbReference>
<dbReference type="PANTHER" id="PTHR22617">
    <property type="entry name" value="CHEMOTAXIS SENSOR HISTIDINE KINASE-RELATED"/>
    <property type="match status" value="1"/>
</dbReference>
<evidence type="ECO:0000256" key="1">
    <source>
        <dbReference type="SAM" id="MobiDB-lite"/>
    </source>
</evidence>
<dbReference type="KEGG" id="msw:MSSIT_3913"/>
<keyword evidence="4" id="KW-1185">Reference proteome</keyword>
<dbReference type="HOGENOM" id="CLU_048995_1_2_2"/>
<dbReference type="PROSITE" id="PS50851">
    <property type="entry name" value="CHEW"/>
    <property type="match status" value="1"/>
</dbReference>
<dbReference type="Pfam" id="PF01584">
    <property type="entry name" value="CheW"/>
    <property type="match status" value="1"/>
</dbReference>
<dbReference type="EMBL" id="CP009506">
    <property type="protein sequence ID" value="AKB30632.1"/>
    <property type="molecule type" value="Genomic_DNA"/>
</dbReference>
<protein>
    <submittedName>
        <fullName evidence="3">Positive regulator of CheA protein activity (CheW)</fullName>
    </submittedName>
</protein>
<dbReference type="Gene3D" id="2.40.50.180">
    <property type="entry name" value="CheA-289, Domain 4"/>
    <property type="match status" value="1"/>
</dbReference>
<organism evidence="3 4">
    <name type="scientific">Methanosarcina siciliae T4/M</name>
    <dbReference type="NCBI Taxonomy" id="1434120"/>
    <lineage>
        <taxon>Archaea</taxon>
        <taxon>Methanobacteriati</taxon>
        <taxon>Methanobacteriota</taxon>
        <taxon>Stenosarchaea group</taxon>
        <taxon>Methanomicrobia</taxon>
        <taxon>Methanosarcinales</taxon>
        <taxon>Methanosarcinaceae</taxon>
        <taxon>Methanosarcina</taxon>
    </lineage>
</organism>
<feature type="compositionally biased region" description="Low complexity" evidence="1">
    <location>
        <begin position="161"/>
        <end position="175"/>
    </location>
</feature>
<dbReference type="SMART" id="SM00260">
    <property type="entry name" value="CheW"/>
    <property type="match status" value="1"/>
</dbReference>
<dbReference type="InterPro" id="IPR002545">
    <property type="entry name" value="CheW-lke_dom"/>
</dbReference>
<dbReference type="PATRIC" id="fig|1434120.4.peg.5067"/>
<dbReference type="InterPro" id="IPR039315">
    <property type="entry name" value="CheW"/>
</dbReference>
<accession>A0A0E3P9G6</accession>
<name>A0A0E3P9G6_9EURY</name>
<proteinExistence type="predicted"/>
<dbReference type="CDD" id="cd00732">
    <property type="entry name" value="CheW"/>
    <property type="match status" value="1"/>
</dbReference>
<dbReference type="GO" id="GO:0006935">
    <property type="term" value="P:chemotaxis"/>
    <property type="evidence" value="ECO:0007669"/>
    <property type="project" value="InterPro"/>
</dbReference>